<dbReference type="InterPro" id="IPR023296">
    <property type="entry name" value="Glyco_hydro_beta-prop_sf"/>
</dbReference>
<comment type="caution">
    <text evidence="1">The sequence shown here is derived from an EMBL/GenBank/DDBJ whole genome shotgun (WGS) entry which is preliminary data.</text>
</comment>
<evidence type="ECO:0000313" key="2">
    <source>
        <dbReference type="Proteomes" id="UP000239007"/>
    </source>
</evidence>
<keyword evidence="2" id="KW-1185">Reference proteome</keyword>
<evidence type="ECO:0000313" key="1">
    <source>
        <dbReference type="EMBL" id="PQJ53819.1"/>
    </source>
</evidence>
<proteinExistence type="predicted"/>
<dbReference type="Gene3D" id="2.115.10.20">
    <property type="entry name" value="Glycosyl hydrolase domain, family 43"/>
    <property type="match status" value="2"/>
</dbReference>
<sequence>MKWLKKGKIFSPVNNIPSHCMGFAQGPQAIELDDRIRVYFSTRELDIHNKYLSHVSYVDFDKTFSSVLNVNKEKILSLGTSGTFDEHGIFPFHPYKINNKIYGYTTGWNRKMSVSADASIGLVVSQDNGGSFERLGDGPILGASLHEPFLIGDPFVLQHKKVFHMWYIYGVKWLTKPDTLENERVYKITHATSADGVNWKRDSSPIIDDKMLEDECQAMPTIFQHNGQFHMYFCYRSAFDFRRNRDCGYKIGYAYSYNLVDWVRDDRLSGIELSIQGWDSEMMCYPNIITVNHRVYMLYNGNEFGKHGFGVAELIG</sequence>
<dbReference type="SUPFAM" id="SSF75005">
    <property type="entry name" value="Arabinanase/levansucrase/invertase"/>
    <property type="match status" value="1"/>
</dbReference>
<accession>A0A2S7UVM6</accession>
<gene>
    <name evidence="1" type="ORF">BTO11_09175</name>
</gene>
<organism evidence="1 2">
    <name type="scientific">Psychrosphaera saromensis</name>
    <dbReference type="NCBI Taxonomy" id="716813"/>
    <lineage>
        <taxon>Bacteria</taxon>
        <taxon>Pseudomonadati</taxon>
        <taxon>Pseudomonadota</taxon>
        <taxon>Gammaproteobacteria</taxon>
        <taxon>Alteromonadales</taxon>
        <taxon>Pseudoalteromonadaceae</taxon>
        <taxon>Psychrosphaera</taxon>
    </lineage>
</organism>
<protein>
    <recommendedName>
        <fullName evidence="3">Glycosylase</fullName>
    </recommendedName>
</protein>
<evidence type="ECO:0008006" key="3">
    <source>
        <dbReference type="Google" id="ProtNLM"/>
    </source>
</evidence>
<dbReference type="RefSeq" id="WP_105052316.1">
    <property type="nucleotide sequence ID" value="NZ_BMYG01000002.1"/>
</dbReference>
<reference evidence="1 2" key="1">
    <citation type="submission" date="2016-12" db="EMBL/GenBank/DDBJ databases">
        <title>Diversity of luminous bacteria.</title>
        <authorList>
            <person name="Yoshizawa S."/>
            <person name="Kogure K."/>
        </authorList>
    </citation>
    <scope>NUCLEOTIDE SEQUENCE [LARGE SCALE GENOMIC DNA]</scope>
    <source>
        <strain evidence="1 2">SA4-48</strain>
    </source>
</reference>
<dbReference type="AlphaFoldDB" id="A0A2S7UVM6"/>
<name>A0A2S7UVM6_9GAMM</name>
<dbReference type="OrthoDB" id="9801455at2"/>
<dbReference type="Proteomes" id="UP000239007">
    <property type="component" value="Unassembled WGS sequence"/>
</dbReference>
<dbReference type="EMBL" id="MSCH01000003">
    <property type="protein sequence ID" value="PQJ53819.1"/>
    <property type="molecule type" value="Genomic_DNA"/>
</dbReference>